<comment type="subcellular location">
    <subcellularLocation>
        <location evidence="1">Cell outer membrane</location>
        <topology evidence="1">Multi-pass membrane protein</topology>
    </subcellularLocation>
</comment>
<keyword evidence="5 8" id="KW-0732">Signal</keyword>
<proteinExistence type="inferred from homology"/>
<keyword evidence="7" id="KW-0998">Cell outer membrane</keyword>
<dbReference type="GO" id="GO:0015483">
    <property type="term" value="F:long-chain fatty acid transporting porin activity"/>
    <property type="evidence" value="ECO:0007669"/>
    <property type="project" value="TreeGrafter"/>
</dbReference>
<evidence type="ECO:0000256" key="8">
    <source>
        <dbReference type="SAM" id="SignalP"/>
    </source>
</evidence>
<keyword evidence="6" id="KW-0472">Membrane</keyword>
<evidence type="ECO:0000256" key="3">
    <source>
        <dbReference type="ARBA" id="ARBA00022452"/>
    </source>
</evidence>
<name>A0A1T4MM66_PORCN</name>
<dbReference type="SUPFAM" id="SSF56935">
    <property type="entry name" value="Porins"/>
    <property type="match status" value="1"/>
</dbReference>
<evidence type="ECO:0000256" key="5">
    <source>
        <dbReference type="ARBA" id="ARBA00022729"/>
    </source>
</evidence>
<evidence type="ECO:0000256" key="6">
    <source>
        <dbReference type="ARBA" id="ARBA00023136"/>
    </source>
</evidence>
<dbReference type="RefSeq" id="WP_126464373.1">
    <property type="nucleotide sequence ID" value="NZ_FUWL01000014.1"/>
</dbReference>
<comment type="similarity">
    <text evidence="2">Belongs to the OmpP1/FadL family.</text>
</comment>
<dbReference type="Gene3D" id="2.40.160.60">
    <property type="entry name" value="Outer membrane protein transport protein (OMPP1/FadL/TodX)"/>
    <property type="match status" value="1"/>
</dbReference>
<dbReference type="InterPro" id="IPR005017">
    <property type="entry name" value="OMPP1/FadL/TodX"/>
</dbReference>
<keyword evidence="3" id="KW-1134">Transmembrane beta strand</keyword>
<sequence>MKSLYRISFMLLGALGLGMAIPAGADAQGPIEAYRFGLKGLHGTARAQALGGAVGALGADPTAVYVNPAGLGLYSRSTISISADPGWGKSMVNWQKSHQNEVSYSPGGFNNVSYMTPFYDSSSGTKFSMGVSYNRDYDFDRTYRMTTGVLGAGLADLMMLIGMDEGISFNKYIDGSTPGYNPFKNMVHPLVAMGANADLIRPFSDNDKLFRHAFLDTYNETTKKWDLLPPDMTMLDVVENGARNSVDINMSMGFGDIFYVGAALRLGTVSHVRSTKYREDFKFINRKSNAEVNNHMILGNELTTSGNSIGLNLGAMVMLGDYVRLGLSYMTPERISMEETYSARMVTYNEFIEPKNKRELTFQTALYDNSYILRTPGQLTASALVFLGQYGFVSYDFQYRDLATAKLYAGDRTLNPLTEVIKEDYGKEMTHKFGIEVRPIQRLALRGGMSFTGNPMKGEEFDVEPANGLSRDAVAVGMMPDFTLPRSYQAFSLGVGYRISKVVSIDLAYARSTRTEQVYPFSGYRNKQNHLGLPNIEIKGARMEDVRNNLVATLTLAF</sequence>
<evidence type="ECO:0000313" key="10">
    <source>
        <dbReference type="Proteomes" id="UP000189956"/>
    </source>
</evidence>
<accession>A0A1T4MM66</accession>
<gene>
    <name evidence="9" type="ORF">SAMN02745205_01586</name>
</gene>
<feature type="signal peptide" evidence="8">
    <location>
        <begin position="1"/>
        <end position="25"/>
    </location>
</feature>
<reference evidence="9 10" key="1">
    <citation type="submission" date="2017-02" db="EMBL/GenBank/DDBJ databases">
        <authorList>
            <person name="Peterson S.W."/>
        </authorList>
    </citation>
    <scope>NUCLEOTIDE SEQUENCE [LARGE SCALE GENOMIC DNA]</scope>
    <source>
        <strain evidence="9 10">ATCC 700135</strain>
    </source>
</reference>
<keyword evidence="4" id="KW-0812">Transmembrane</keyword>
<dbReference type="GO" id="GO:0009279">
    <property type="term" value="C:cell outer membrane"/>
    <property type="evidence" value="ECO:0007669"/>
    <property type="project" value="UniProtKB-SubCell"/>
</dbReference>
<dbReference type="PANTHER" id="PTHR35093">
    <property type="entry name" value="OUTER MEMBRANE PROTEIN NMB0088-RELATED"/>
    <property type="match status" value="1"/>
</dbReference>
<protein>
    <recommendedName>
        <fullName evidence="11">Outer membrane protein transport protein (OMPP1/FadL/TodX)</fullName>
    </recommendedName>
</protein>
<dbReference type="PANTHER" id="PTHR35093:SF8">
    <property type="entry name" value="OUTER MEMBRANE PROTEIN NMB0088-RELATED"/>
    <property type="match status" value="1"/>
</dbReference>
<feature type="chain" id="PRO_5012572059" description="Outer membrane protein transport protein (OMPP1/FadL/TodX)" evidence="8">
    <location>
        <begin position="26"/>
        <end position="558"/>
    </location>
</feature>
<dbReference type="Proteomes" id="UP000189956">
    <property type="component" value="Unassembled WGS sequence"/>
</dbReference>
<evidence type="ECO:0000256" key="1">
    <source>
        <dbReference type="ARBA" id="ARBA00004571"/>
    </source>
</evidence>
<dbReference type="EMBL" id="FUWL01000014">
    <property type="protein sequence ID" value="SJZ68169.1"/>
    <property type="molecule type" value="Genomic_DNA"/>
</dbReference>
<dbReference type="AlphaFoldDB" id="A0A1T4MM66"/>
<evidence type="ECO:0000313" key="9">
    <source>
        <dbReference type="EMBL" id="SJZ68169.1"/>
    </source>
</evidence>
<evidence type="ECO:0000256" key="7">
    <source>
        <dbReference type="ARBA" id="ARBA00023237"/>
    </source>
</evidence>
<evidence type="ECO:0000256" key="2">
    <source>
        <dbReference type="ARBA" id="ARBA00008163"/>
    </source>
</evidence>
<evidence type="ECO:0008006" key="11">
    <source>
        <dbReference type="Google" id="ProtNLM"/>
    </source>
</evidence>
<evidence type="ECO:0000256" key="4">
    <source>
        <dbReference type="ARBA" id="ARBA00022692"/>
    </source>
</evidence>
<organism evidence="9 10">
    <name type="scientific">Porphyromonas cangingivalis</name>
    <dbReference type="NCBI Taxonomy" id="36874"/>
    <lineage>
        <taxon>Bacteria</taxon>
        <taxon>Pseudomonadati</taxon>
        <taxon>Bacteroidota</taxon>
        <taxon>Bacteroidia</taxon>
        <taxon>Bacteroidales</taxon>
        <taxon>Porphyromonadaceae</taxon>
        <taxon>Porphyromonas</taxon>
    </lineage>
</organism>